<accession>C9S7H7</accession>
<feature type="region of interest" description="Disordered" evidence="1">
    <location>
        <begin position="327"/>
        <end position="351"/>
    </location>
</feature>
<proteinExistence type="predicted"/>
<dbReference type="GO" id="GO:0016020">
    <property type="term" value="C:membrane"/>
    <property type="evidence" value="ECO:0007669"/>
    <property type="project" value="InterPro"/>
</dbReference>
<reference evidence="3" key="1">
    <citation type="journal article" date="2011" name="PLoS Pathog.">
        <title>Comparative genomics yields insights into niche adaptation of plant vascular wilt pathogens.</title>
        <authorList>
            <person name="Klosterman S.J."/>
            <person name="Subbarao K.V."/>
            <person name="Kang S."/>
            <person name="Veronese P."/>
            <person name="Gold S.E."/>
            <person name="Thomma B.P.H.J."/>
            <person name="Chen Z."/>
            <person name="Henrissat B."/>
            <person name="Lee Y.-H."/>
            <person name="Park J."/>
            <person name="Garcia-Pedrajas M.D."/>
            <person name="Barbara D.J."/>
            <person name="Anchieta A."/>
            <person name="de Jonge R."/>
            <person name="Santhanam P."/>
            <person name="Maruthachalam K."/>
            <person name="Atallah Z."/>
            <person name="Amyotte S.G."/>
            <person name="Paz Z."/>
            <person name="Inderbitzin P."/>
            <person name="Hayes R.J."/>
            <person name="Heiman D.I."/>
            <person name="Young S."/>
            <person name="Zeng Q."/>
            <person name="Engels R."/>
            <person name="Galagan J."/>
            <person name="Cuomo C.A."/>
            <person name="Dobinson K.F."/>
            <person name="Ma L.-J."/>
        </authorList>
    </citation>
    <scope>NUCLEOTIDE SEQUENCE [LARGE SCALE GENOMIC DNA]</scope>
    <source>
        <strain evidence="3">VaMs.102 / ATCC MYA-4576 / FGSC 10136</strain>
    </source>
</reference>
<keyword evidence="3" id="KW-1185">Reference proteome</keyword>
<dbReference type="GO" id="GO:0006113">
    <property type="term" value="P:fermentation"/>
    <property type="evidence" value="ECO:0007669"/>
    <property type="project" value="InterPro"/>
</dbReference>
<dbReference type="EMBL" id="DS985214">
    <property type="protein sequence ID" value="EEY14738.1"/>
    <property type="molecule type" value="Genomic_DNA"/>
</dbReference>
<dbReference type="GeneID" id="9530741"/>
<dbReference type="RefSeq" id="XP_003009164.1">
    <property type="nucleotide sequence ID" value="XM_003009118.1"/>
</dbReference>
<protein>
    <submittedName>
        <fullName evidence="2">Uncharacterized protein</fullName>
    </submittedName>
</protein>
<dbReference type="HOGENOM" id="CLU_448487_0_0_1"/>
<dbReference type="STRING" id="526221.C9S7H7"/>
<dbReference type="Proteomes" id="UP000008698">
    <property type="component" value="Unassembled WGS sequence"/>
</dbReference>
<dbReference type="PANTHER" id="PTHR32085">
    <property type="entry name" value="PROTEIN CSF1"/>
    <property type="match status" value="1"/>
</dbReference>
<dbReference type="OrthoDB" id="10051416at2759"/>
<gene>
    <name evidence="2" type="ORF">VDBG_00847</name>
</gene>
<evidence type="ECO:0000313" key="3">
    <source>
        <dbReference type="Proteomes" id="UP000008698"/>
    </source>
</evidence>
<dbReference type="eggNOG" id="KOG3596">
    <property type="taxonomic scope" value="Eukaryota"/>
</dbReference>
<dbReference type="InterPro" id="IPR029636">
    <property type="entry name" value="Csf1"/>
</dbReference>
<sequence length="609" mass="67347">MQKMITLKWLKMPVITQSLDKGRSIAAQTKTSLMLRLGSAEASVAERSPGLAENQAAVMAEVDRVVLSVGSKDVTYIDGEIDAIRSSTASGKVDYLASLVHRTGLVASELGELLSETVAHHERRMKLLIHTLVTEGQTAPDPTFLVRPSAVLRSAAGHLRTADAWKLAVRLRQIYVWLPATVRDRLLYKSLSNTITVPPHAREQVISSFQRWRGWDLDNIPGSQLIASVFGGAPDHGNTPQPIMPLLVAFRLREVQLILDPGPKQNRLFLSELTARLEKKPNDTARKTTEPGNMPVLNINCNDAAINLNWELCELADVLLRLYNGSRRRDSPASQTSTEAAPDRTSDVQARPPMHVVMALSRGSVEVDTINLSAKILGNNLKASLLTHSLEDESTSLNFILSCDAVTSRLHHRSQLLGMFQLRNPSVFISHELQELDVVSCHTIKSTASSQSLTLVVRQDPIVLLEVVDVLVKDELAQLYQLKEQLPSSPPTHSDDHSIAGRMSSFRVNVAMFLDEYDISVPLLQSLTYNLSGVVSRAAVAANFGKRSSFLTLTIKEKSTRLSESMSTISPRKHFSFFVFPPNKSDRIKEFAWGPNLNHSCRTVFLPPD</sequence>
<evidence type="ECO:0000256" key="1">
    <source>
        <dbReference type="SAM" id="MobiDB-lite"/>
    </source>
</evidence>
<evidence type="ECO:0000313" key="2">
    <source>
        <dbReference type="EMBL" id="EEY14738.1"/>
    </source>
</evidence>
<dbReference type="KEGG" id="val:VDBG_00847"/>
<name>C9S7H7_VERA1</name>
<organism evidence="3">
    <name type="scientific">Verticillium alfalfae (strain VaMs.102 / ATCC MYA-4576 / FGSC 10136)</name>
    <name type="common">Verticillium wilt of alfalfa</name>
    <name type="synonym">Verticillium albo-atrum</name>
    <dbReference type="NCBI Taxonomy" id="526221"/>
    <lineage>
        <taxon>Eukaryota</taxon>
        <taxon>Fungi</taxon>
        <taxon>Dikarya</taxon>
        <taxon>Ascomycota</taxon>
        <taxon>Pezizomycotina</taxon>
        <taxon>Sordariomycetes</taxon>
        <taxon>Hypocreomycetidae</taxon>
        <taxon>Glomerellales</taxon>
        <taxon>Plectosphaerellaceae</taxon>
        <taxon>Verticillium</taxon>
    </lineage>
</organism>
<dbReference type="AlphaFoldDB" id="C9S7H7"/>
<dbReference type="PANTHER" id="PTHR32085:SF3">
    <property type="entry name" value="PROTEIN CSF1"/>
    <property type="match status" value="1"/>
</dbReference>